<dbReference type="Pfam" id="PF00071">
    <property type="entry name" value="Ras"/>
    <property type="match status" value="1"/>
</dbReference>
<dbReference type="SMART" id="SM00175">
    <property type="entry name" value="RAB"/>
    <property type="match status" value="1"/>
</dbReference>
<dbReference type="GeneID" id="116302608"/>
<dbReference type="AlphaFoldDB" id="A0A6P8ILH6"/>
<sequence length="206" mass="23189">MPKILRLVVIGAKSVGKTALIEQAVFGNHVPGRPTYRTIEDVYEVLLEIEKGVKEKFRIYDTGGMEDIKGELSKNFLNTADGFLLVYSTTSKRSFQLVQNLKKEIDKGRGKDFPIFVIGTKTDMIEERESDPKDTSHWADSEKVRLTEVCVGDRKSLQDPFTWIAKKMVTCAGKGYLPSSDVKKFLSIRKSSKGLYSLKDSNLDLT</sequence>
<dbReference type="OrthoDB" id="10002389at2759"/>
<dbReference type="NCBIfam" id="TIGR00231">
    <property type="entry name" value="small_GTP"/>
    <property type="match status" value="1"/>
</dbReference>
<dbReference type="GO" id="GO:0032794">
    <property type="term" value="F:GTPase activating protein binding"/>
    <property type="evidence" value="ECO:0007669"/>
    <property type="project" value="TreeGrafter"/>
</dbReference>
<dbReference type="GO" id="GO:0032484">
    <property type="term" value="P:Ral protein signal transduction"/>
    <property type="evidence" value="ECO:0007669"/>
    <property type="project" value="TreeGrafter"/>
</dbReference>
<dbReference type="GO" id="GO:0003924">
    <property type="term" value="F:GTPase activity"/>
    <property type="evidence" value="ECO:0007669"/>
    <property type="project" value="InterPro"/>
</dbReference>
<dbReference type="Gene3D" id="3.40.50.300">
    <property type="entry name" value="P-loop containing nucleotide triphosphate hydrolases"/>
    <property type="match status" value="1"/>
</dbReference>
<evidence type="ECO:0000256" key="3">
    <source>
        <dbReference type="ARBA" id="ARBA00023134"/>
    </source>
</evidence>
<organism evidence="4 5">
    <name type="scientific">Actinia tenebrosa</name>
    <name type="common">Australian red waratah sea anemone</name>
    <dbReference type="NCBI Taxonomy" id="6105"/>
    <lineage>
        <taxon>Eukaryota</taxon>
        <taxon>Metazoa</taxon>
        <taxon>Cnidaria</taxon>
        <taxon>Anthozoa</taxon>
        <taxon>Hexacorallia</taxon>
        <taxon>Actiniaria</taxon>
        <taxon>Actiniidae</taxon>
        <taxon>Actinia</taxon>
    </lineage>
</organism>
<dbReference type="PROSITE" id="PS51419">
    <property type="entry name" value="RAB"/>
    <property type="match status" value="1"/>
</dbReference>
<dbReference type="Proteomes" id="UP000515163">
    <property type="component" value="Unplaced"/>
</dbReference>
<dbReference type="GO" id="GO:0005525">
    <property type="term" value="F:GTP binding"/>
    <property type="evidence" value="ECO:0007669"/>
    <property type="project" value="UniProtKB-KW"/>
</dbReference>
<evidence type="ECO:0000313" key="4">
    <source>
        <dbReference type="Proteomes" id="UP000515163"/>
    </source>
</evidence>
<proteinExistence type="inferred from homology"/>
<evidence type="ECO:0000256" key="2">
    <source>
        <dbReference type="ARBA" id="ARBA00022741"/>
    </source>
</evidence>
<dbReference type="InterPro" id="IPR005225">
    <property type="entry name" value="Small_GTP-bd"/>
</dbReference>
<dbReference type="GO" id="GO:0043124">
    <property type="term" value="P:negative regulation of canonical NF-kappaB signal transduction"/>
    <property type="evidence" value="ECO:0007669"/>
    <property type="project" value="InterPro"/>
</dbReference>
<dbReference type="InterPro" id="IPR001806">
    <property type="entry name" value="Small_GTPase"/>
</dbReference>
<reference evidence="5" key="1">
    <citation type="submission" date="2025-08" db="UniProtKB">
        <authorList>
            <consortium name="RefSeq"/>
        </authorList>
    </citation>
    <scope>IDENTIFICATION</scope>
    <source>
        <tissue evidence="5">Tentacle</tissue>
    </source>
</reference>
<protein>
    <submittedName>
        <fullName evidence="5">NF-kappa-B inhibitor-interacting Ras-like protein 2</fullName>
    </submittedName>
</protein>
<dbReference type="InParanoid" id="A0A6P8ILH6"/>
<dbReference type="PANTHER" id="PTHR46152">
    <property type="entry name" value="NF-KAPPA-B INHIBITOR-INTERACTING RAS-LIKE PROTEIN"/>
    <property type="match status" value="1"/>
</dbReference>
<gene>
    <name evidence="5" type="primary">LOC116302608</name>
</gene>
<dbReference type="FunCoup" id="A0A6P8ILH6">
    <property type="interactions" value="1025"/>
</dbReference>
<name>A0A6P8ILH6_ACTTE</name>
<dbReference type="InterPro" id="IPR027417">
    <property type="entry name" value="P-loop_NTPase"/>
</dbReference>
<keyword evidence="2" id="KW-0547">Nucleotide-binding</keyword>
<keyword evidence="4" id="KW-1185">Reference proteome</keyword>
<evidence type="ECO:0000256" key="1">
    <source>
        <dbReference type="ARBA" id="ARBA00008094"/>
    </source>
</evidence>
<dbReference type="SUPFAM" id="SSF52540">
    <property type="entry name" value="P-loop containing nucleoside triphosphate hydrolases"/>
    <property type="match status" value="1"/>
</dbReference>
<comment type="similarity">
    <text evidence="1">Belongs to the small GTPase superfamily. Ras family. KappaB-Ras subfamily.</text>
</comment>
<keyword evidence="3" id="KW-0342">GTP-binding</keyword>
<dbReference type="KEGG" id="aten:116302608"/>
<dbReference type="PANTHER" id="PTHR46152:SF3">
    <property type="entry name" value="NF-KAPPA-B INHIBITOR-INTERACTING RAS-LIKE PROTEIN"/>
    <property type="match status" value="1"/>
</dbReference>
<dbReference type="PRINTS" id="PR00449">
    <property type="entry name" value="RASTRNSFRMNG"/>
</dbReference>
<dbReference type="PROSITE" id="PS51421">
    <property type="entry name" value="RAS"/>
    <property type="match status" value="1"/>
</dbReference>
<accession>A0A6P8ILH6</accession>
<dbReference type="InterPro" id="IPR042227">
    <property type="entry name" value="KBRS"/>
</dbReference>
<dbReference type="SMART" id="SM00173">
    <property type="entry name" value="RAS"/>
    <property type="match status" value="1"/>
</dbReference>
<dbReference type="RefSeq" id="XP_031567806.1">
    <property type="nucleotide sequence ID" value="XM_031711946.1"/>
</dbReference>
<evidence type="ECO:0000313" key="5">
    <source>
        <dbReference type="RefSeq" id="XP_031567806.1"/>
    </source>
</evidence>